<name>A0A835UHL0_VANPL</name>
<comment type="caution">
    <text evidence="1">The sequence shown here is derived from an EMBL/GenBank/DDBJ whole genome shotgun (WGS) entry which is preliminary data.</text>
</comment>
<dbReference type="Proteomes" id="UP000636800">
    <property type="component" value="Chromosome 11"/>
</dbReference>
<proteinExistence type="predicted"/>
<gene>
    <name evidence="1" type="ORF">HPP92_021467</name>
</gene>
<dbReference type="EMBL" id="JADCNL010000011">
    <property type="protein sequence ID" value="KAG0461170.1"/>
    <property type="molecule type" value="Genomic_DNA"/>
</dbReference>
<keyword evidence="2" id="KW-1185">Reference proteome</keyword>
<sequence length="155" mass="17406">MFGSDMDWWVEEPGWSQAIGRRLASLRSPQPMPPILQSLLHAIVSTRSCSLLHLADLDPFFRAWEGGFASGALLGRLQRDSSRSFDTADEAFPQHLRKIVSEGNAYKTKKQLGLVGITEWSPIQVLDEEALAAKELARSSFTHRKMLTKLNKEEP</sequence>
<evidence type="ECO:0000313" key="1">
    <source>
        <dbReference type="EMBL" id="KAG0461170.1"/>
    </source>
</evidence>
<dbReference type="AlphaFoldDB" id="A0A835UHL0"/>
<reference evidence="1 2" key="1">
    <citation type="journal article" date="2020" name="Nat. Food">
        <title>A phased Vanilla planifolia genome enables genetic improvement of flavour and production.</title>
        <authorList>
            <person name="Hasing T."/>
            <person name="Tang H."/>
            <person name="Brym M."/>
            <person name="Khazi F."/>
            <person name="Huang T."/>
            <person name="Chambers A.H."/>
        </authorList>
    </citation>
    <scope>NUCLEOTIDE SEQUENCE [LARGE SCALE GENOMIC DNA]</scope>
    <source>
        <tissue evidence="1">Leaf</tissue>
    </source>
</reference>
<protein>
    <submittedName>
        <fullName evidence="1">Uncharacterized protein</fullName>
    </submittedName>
</protein>
<dbReference type="OrthoDB" id="5404651at2759"/>
<accession>A0A835UHL0</accession>
<organism evidence="1 2">
    <name type="scientific">Vanilla planifolia</name>
    <name type="common">Vanilla</name>
    <dbReference type="NCBI Taxonomy" id="51239"/>
    <lineage>
        <taxon>Eukaryota</taxon>
        <taxon>Viridiplantae</taxon>
        <taxon>Streptophyta</taxon>
        <taxon>Embryophyta</taxon>
        <taxon>Tracheophyta</taxon>
        <taxon>Spermatophyta</taxon>
        <taxon>Magnoliopsida</taxon>
        <taxon>Liliopsida</taxon>
        <taxon>Asparagales</taxon>
        <taxon>Orchidaceae</taxon>
        <taxon>Vanilloideae</taxon>
        <taxon>Vanilleae</taxon>
        <taxon>Vanilla</taxon>
    </lineage>
</organism>
<evidence type="ECO:0000313" key="2">
    <source>
        <dbReference type="Proteomes" id="UP000636800"/>
    </source>
</evidence>